<evidence type="ECO:0000256" key="1">
    <source>
        <dbReference type="SAM" id="MobiDB-lite"/>
    </source>
</evidence>
<sequence>MASCKEKKYDIGKVLSDIHLDVYYSSFQDHGYQTISDCETLNHEILKNIGISLTGHRKRILNKIHILLGKSGDVGFSNTETKYKEESTFSQECTIYKTVDLQCDNPNFDNSIMDTNCKGEDEGLCDLNNLPLQLEDTCESKEKDQISGYDVKPDNVLDNIEHDDSQNLGFFEFLGPMVENEVYDTFDNASPHKHRKSGPTRSFILRNRPVPELPHSVHNNIKQR</sequence>
<dbReference type="Gene3D" id="1.10.150.50">
    <property type="entry name" value="Transcription Factor, Ets-1"/>
    <property type="match status" value="1"/>
</dbReference>
<name>A0AAD1WCW8_PELCU</name>
<dbReference type="SUPFAM" id="SSF47769">
    <property type="entry name" value="SAM/Pointed domain"/>
    <property type="match status" value="1"/>
</dbReference>
<evidence type="ECO:0000313" key="3">
    <source>
        <dbReference type="EMBL" id="CAH2299986.1"/>
    </source>
</evidence>
<dbReference type="Proteomes" id="UP001295444">
    <property type="component" value="Chromosome 06"/>
</dbReference>
<dbReference type="EMBL" id="OW240917">
    <property type="protein sequence ID" value="CAH2299986.1"/>
    <property type="molecule type" value="Genomic_DNA"/>
</dbReference>
<dbReference type="Pfam" id="PF07647">
    <property type="entry name" value="SAM_2"/>
    <property type="match status" value="1"/>
</dbReference>
<dbReference type="PANTHER" id="PTHR45899">
    <property type="entry name" value="RHO GTPASE ACTIVATING PROTEIN AT 15B, ISOFORM C"/>
    <property type="match status" value="1"/>
</dbReference>
<evidence type="ECO:0000313" key="4">
    <source>
        <dbReference type="Proteomes" id="UP001295444"/>
    </source>
</evidence>
<feature type="domain" description="SAM" evidence="2">
    <location>
        <begin position="10"/>
        <end position="70"/>
    </location>
</feature>
<protein>
    <submittedName>
        <fullName evidence="3">Arf-GAP with Rho-GAP domain, ANK repeat and PH domain-containing 2 isoform X1</fullName>
    </submittedName>
</protein>
<accession>A0AAD1WCW8</accession>
<feature type="region of interest" description="Disordered" evidence="1">
    <location>
        <begin position="189"/>
        <end position="224"/>
    </location>
</feature>
<dbReference type="PROSITE" id="PS50105">
    <property type="entry name" value="SAM_DOMAIN"/>
    <property type="match status" value="1"/>
</dbReference>
<dbReference type="GO" id="GO:0005096">
    <property type="term" value="F:GTPase activator activity"/>
    <property type="evidence" value="ECO:0007669"/>
    <property type="project" value="TreeGrafter"/>
</dbReference>
<dbReference type="InterPro" id="IPR013761">
    <property type="entry name" value="SAM/pointed_sf"/>
</dbReference>
<reference evidence="3" key="1">
    <citation type="submission" date="2022-03" db="EMBL/GenBank/DDBJ databases">
        <authorList>
            <person name="Alioto T."/>
            <person name="Alioto T."/>
            <person name="Gomez Garrido J."/>
        </authorList>
    </citation>
    <scope>NUCLEOTIDE SEQUENCE</scope>
</reference>
<dbReference type="GO" id="GO:0005737">
    <property type="term" value="C:cytoplasm"/>
    <property type="evidence" value="ECO:0007669"/>
    <property type="project" value="TreeGrafter"/>
</dbReference>
<organism evidence="3 4">
    <name type="scientific">Pelobates cultripes</name>
    <name type="common">Western spadefoot toad</name>
    <dbReference type="NCBI Taxonomy" id="61616"/>
    <lineage>
        <taxon>Eukaryota</taxon>
        <taxon>Metazoa</taxon>
        <taxon>Chordata</taxon>
        <taxon>Craniata</taxon>
        <taxon>Vertebrata</taxon>
        <taxon>Euteleostomi</taxon>
        <taxon>Amphibia</taxon>
        <taxon>Batrachia</taxon>
        <taxon>Anura</taxon>
        <taxon>Pelobatoidea</taxon>
        <taxon>Pelobatidae</taxon>
        <taxon>Pelobates</taxon>
    </lineage>
</organism>
<evidence type="ECO:0000259" key="2">
    <source>
        <dbReference type="PROSITE" id="PS50105"/>
    </source>
</evidence>
<keyword evidence="4" id="KW-1185">Reference proteome</keyword>
<dbReference type="InterPro" id="IPR001660">
    <property type="entry name" value="SAM"/>
</dbReference>
<dbReference type="GO" id="GO:0005547">
    <property type="term" value="F:phosphatidylinositol-3,4,5-trisphosphate binding"/>
    <property type="evidence" value="ECO:0007669"/>
    <property type="project" value="TreeGrafter"/>
</dbReference>
<dbReference type="PANTHER" id="PTHR45899:SF1">
    <property type="entry name" value="ARF-GAP WITH RHO-GAP DOMAIN, ANK REPEAT AND PH DOMAIN-CONTAINING PROTEIN 2"/>
    <property type="match status" value="1"/>
</dbReference>
<proteinExistence type="predicted"/>
<gene>
    <name evidence="3" type="ORF">PECUL_23A018105</name>
</gene>
<dbReference type="InterPro" id="IPR052227">
    <property type="entry name" value="Arf-Rho-GAP_ANK-PH_domain"/>
</dbReference>
<dbReference type="SMART" id="SM00454">
    <property type="entry name" value="SAM"/>
    <property type="match status" value="1"/>
</dbReference>
<dbReference type="AlphaFoldDB" id="A0AAD1WCW8"/>